<feature type="non-terminal residue" evidence="1">
    <location>
        <position position="1"/>
    </location>
</feature>
<evidence type="ECO:0000313" key="2">
    <source>
        <dbReference type="Proteomes" id="UP000799118"/>
    </source>
</evidence>
<dbReference type="InterPro" id="IPR004242">
    <property type="entry name" value="Transposase_21"/>
</dbReference>
<organism evidence="1 2">
    <name type="scientific">Gymnopus androsaceus JB14</name>
    <dbReference type="NCBI Taxonomy" id="1447944"/>
    <lineage>
        <taxon>Eukaryota</taxon>
        <taxon>Fungi</taxon>
        <taxon>Dikarya</taxon>
        <taxon>Basidiomycota</taxon>
        <taxon>Agaricomycotina</taxon>
        <taxon>Agaricomycetes</taxon>
        <taxon>Agaricomycetidae</taxon>
        <taxon>Agaricales</taxon>
        <taxon>Marasmiineae</taxon>
        <taxon>Omphalotaceae</taxon>
        <taxon>Gymnopus</taxon>
    </lineage>
</organism>
<accession>A0A6A4IG17</accession>
<evidence type="ECO:0000313" key="1">
    <source>
        <dbReference type="EMBL" id="KAE9407714.1"/>
    </source>
</evidence>
<dbReference type="PANTHER" id="PTHR46579">
    <property type="entry name" value="F5/8 TYPE C DOMAIN-CONTAINING PROTEIN-RELATED"/>
    <property type="match status" value="1"/>
</dbReference>
<dbReference type="OrthoDB" id="3247418at2759"/>
<dbReference type="Pfam" id="PF02992">
    <property type="entry name" value="Transposase_21"/>
    <property type="match status" value="1"/>
</dbReference>
<dbReference type="PANTHER" id="PTHR46579:SF1">
    <property type="entry name" value="F5_8 TYPE C DOMAIN-CONTAINING PROTEIN"/>
    <property type="match status" value="1"/>
</dbReference>
<feature type="non-terminal residue" evidence="1">
    <location>
        <position position="635"/>
    </location>
</feature>
<reference evidence="1" key="1">
    <citation type="journal article" date="2019" name="Environ. Microbiol.">
        <title>Fungal ecological strategies reflected in gene transcription - a case study of two litter decomposers.</title>
        <authorList>
            <person name="Barbi F."/>
            <person name="Kohler A."/>
            <person name="Barry K."/>
            <person name="Baskaran P."/>
            <person name="Daum C."/>
            <person name="Fauchery L."/>
            <person name="Ihrmark K."/>
            <person name="Kuo A."/>
            <person name="LaButti K."/>
            <person name="Lipzen A."/>
            <person name="Morin E."/>
            <person name="Grigoriev I.V."/>
            <person name="Henrissat B."/>
            <person name="Lindahl B."/>
            <person name="Martin F."/>
        </authorList>
    </citation>
    <scope>NUCLEOTIDE SEQUENCE</scope>
    <source>
        <strain evidence="1">JB14</strain>
    </source>
</reference>
<dbReference type="AlphaFoldDB" id="A0A6A4IG17"/>
<sequence length="635" mass="71785">ANLALITDNRYLPESMFIGGIIPGPKEPDFEQCDHFLCPIIEQFRRTWSPGVQLSRTADSDSNVLVEAAIILSVNDLPAARKLAGLQGHSSGLYICSVCDLQGKNSIMDTNHSRWSCRNVQRMRDAAYAWRTADTLAQRKKIFKEHGVRWSSMWLLPYWDPTRMLVVDSMHCILEGIVHYHCRHVLHLDDAASNKISADGFRHAYNWPWEAYHPDNVPSAYAVPEKHIVRVGKIHELLCLALEGPKSLNLLGGDPQKPLDCFAPASGLGEFAVFSNHYSDFDATYQRLNRELASTAQTLPTNTPETMQHIRTVICNTKRPSWVNSVPLNYGLNSAGTIKADEWCTLSTIFIPIALVTLWGDNDGVAPPSNDSDEGLLFQALQHSMALFQATLIACRYTMTSDCIQAYRTHLTKWIQELRPLFPHTQESPPRVNIHMANHIYDFLKLFGPVISWWCFPFERLIGALQKVNTNDHIGGPLESTIMKSQLRVANIRRWLRRIDCPEALKQLKILFDKCFVPTESPEEHFKPGSHRSYVKHNGAVFSPYLTHEGNATIVYRPNPNENPIAGRIEQIDNIVTLNGTHTRLLVRAHLPLPKASYDPFGIFPDFPARTYSTHMKDSLDVVDLNDVVAHAARF</sequence>
<dbReference type="Proteomes" id="UP000799118">
    <property type="component" value="Unassembled WGS sequence"/>
</dbReference>
<dbReference type="EMBL" id="ML769394">
    <property type="protein sequence ID" value="KAE9407714.1"/>
    <property type="molecule type" value="Genomic_DNA"/>
</dbReference>
<name>A0A6A4IG17_9AGAR</name>
<proteinExistence type="predicted"/>
<protein>
    <submittedName>
        <fullName evidence="1">Uncharacterized protein</fullName>
    </submittedName>
</protein>
<keyword evidence="2" id="KW-1185">Reference proteome</keyword>
<gene>
    <name evidence="1" type="ORF">BT96DRAFT_737663</name>
</gene>